<evidence type="ECO:0000256" key="6">
    <source>
        <dbReference type="ARBA" id="ARBA00022927"/>
    </source>
</evidence>
<protein>
    <submittedName>
        <fullName evidence="11">Putative activation/secretion signal peptide protein</fullName>
    </submittedName>
</protein>
<keyword evidence="9" id="KW-0732">Signal</keyword>
<dbReference type="HOGENOM" id="CLU_021521_2_2_6"/>
<dbReference type="RefSeq" id="WP_014704428.1">
    <property type="nucleotide sequence ID" value="NC_017856.1"/>
</dbReference>
<reference evidence="11 12" key="1">
    <citation type="journal article" date="2012" name="J. Bacteriol.">
        <title>Complete genome sequences of Methylophaga sp. strain JAM1 and Methylophaga sp. strain JAM7.</title>
        <authorList>
            <person name="Villeneuve C."/>
            <person name="Martineau C."/>
            <person name="Mauffrey F."/>
            <person name="Villemur R."/>
        </authorList>
    </citation>
    <scope>NUCLEOTIDE SEQUENCE [LARGE SCALE GENOMIC DNA]</scope>
    <source>
        <strain evidence="11 12">JAM7</strain>
    </source>
</reference>
<evidence type="ECO:0000256" key="3">
    <source>
        <dbReference type="ARBA" id="ARBA00022448"/>
    </source>
</evidence>
<keyword evidence="6" id="KW-0653">Protein transport</keyword>
<keyword evidence="12" id="KW-1185">Reference proteome</keyword>
<evidence type="ECO:0000256" key="1">
    <source>
        <dbReference type="ARBA" id="ARBA00004442"/>
    </source>
</evidence>
<evidence type="ECO:0000259" key="10">
    <source>
        <dbReference type="PROSITE" id="PS51779"/>
    </source>
</evidence>
<dbReference type="InterPro" id="IPR013686">
    <property type="entry name" value="Polypept-transport_assoc_ShlB"/>
</dbReference>
<dbReference type="Proteomes" id="UP000009145">
    <property type="component" value="Chromosome"/>
</dbReference>
<evidence type="ECO:0000256" key="5">
    <source>
        <dbReference type="ARBA" id="ARBA00022692"/>
    </source>
</evidence>
<dbReference type="Pfam" id="PF08479">
    <property type="entry name" value="POTRA_2"/>
    <property type="match status" value="1"/>
</dbReference>
<sequence precursor="true">MKSYFSVIFTSAALLVSAQSYAQTPPDAGQILQQNQQDQLQPLAPSVDIELNGTPLTTPAQGGIEIALKRIVITGNTVFSSQTLLNELGDTALAPKDIAGLWQLANQISTYYRQQGYAFARAILPAQELSDGELTIQVIEGRYGEVDTTGDSALSGAVRPYLGIFESGELINTEQLERQMLIVGDLPGVDILPVMRPGNNVGEGDLLVTAQPAPRLAGYVGVDNHGNRYAGEYRMLGNVQINRLLTLGDTLSVTALYTSEDTWLGGIGYSLPLGITGVRGFIDYAHTDYTLGKGFEGYEGRAKVTTAGLSYPLIRSQQRNLVVKAAYRYKELDDEIRFADVDRGTDSHSLPVTLQFDQRDSFAGGGVTFGELSWTTGRINVDAAQEGDDDYRFNKLNLQLARQQSLASLSPALTLFTQFRGQWADRDFLDGSESFLLGGTQGVRAYPVGEGSDSKGLLAQIELRYATQLGLQPYLFYDVGRSIRGDEDGHARSISGAGFGARYGYQSVNIDASLAWPLTGGDPQSDDKDDEPRIWVSATYQF</sequence>
<dbReference type="InterPro" id="IPR051544">
    <property type="entry name" value="TPS_OM_transporter"/>
</dbReference>
<dbReference type="Gene3D" id="2.40.160.50">
    <property type="entry name" value="membrane protein fhac: a member of the omp85/tpsb transporter family"/>
    <property type="match status" value="1"/>
</dbReference>
<organism evidence="11 12">
    <name type="scientific">Methylophaga frappieri (strain ATCC BAA-2434 / DSM 25690 / JAM7)</name>
    <dbReference type="NCBI Taxonomy" id="754477"/>
    <lineage>
        <taxon>Bacteria</taxon>
        <taxon>Pseudomonadati</taxon>
        <taxon>Pseudomonadota</taxon>
        <taxon>Gammaproteobacteria</taxon>
        <taxon>Thiotrichales</taxon>
        <taxon>Piscirickettsiaceae</taxon>
        <taxon>Methylophaga</taxon>
    </lineage>
</organism>
<keyword evidence="5" id="KW-0812">Transmembrane</keyword>
<feature type="chain" id="PRO_5003654670" evidence="9">
    <location>
        <begin position="23"/>
        <end position="542"/>
    </location>
</feature>
<dbReference type="PATRIC" id="fig|754477.3.peg.1838"/>
<dbReference type="EMBL" id="CP003380">
    <property type="protein sequence ID" value="AFJ03008.1"/>
    <property type="molecule type" value="Genomic_DNA"/>
</dbReference>
<dbReference type="AlphaFoldDB" id="I1YJB5"/>
<evidence type="ECO:0000256" key="4">
    <source>
        <dbReference type="ARBA" id="ARBA00022452"/>
    </source>
</evidence>
<evidence type="ECO:0000256" key="7">
    <source>
        <dbReference type="ARBA" id="ARBA00023136"/>
    </source>
</evidence>
<dbReference type="GO" id="GO:0046819">
    <property type="term" value="P:protein secretion by the type V secretion system"/>
    <property type="evidence" value="ECO:0007669"/>
    <property type="project" value="TreeGrafter"/>
</dbReference>
<dbReference type="GO" id="GO:0098046">
    <property type="term" value="C:type V protein secretion system complex"/>
    <property type="evidence" value="ECO:0007669"/>
    <property type="project" value="TreeGrafter"/>
</dbReference>
<dbReference type="STRING" id="754477.Q7C_1867"/>
<evidence type="ECO:0000313" key="12">
    <source>
        <dbReference type="Proteomes" id="UP000009145"/>
    </source>
</evidence>
<feature type="domain" description="POTRA" evidence="10">
    <location>
        <begin position="66"/>
        <end position="141"/>
    </location>
</feature>
<keyword evidence="8" id="KW-0998">Cell outer membrane</keyword>
<evidence type="ECO:0000256" key="9">
    <source>
        <dbReference type="SAM" id="SignalP"/>
    </source>
</evidence>
<comment type="subcellular location">
    <subcellularLocation>
        <location evidence="1">Cell outer membrane</location>
    </subcellularLocation>
</comment>
<dbReference type="InterPro" id="IPR034746">
    <property type="entry name" value="POTRA"/>
</dbReference>
<dbReference type="InterPro" id="IPR005565">
    <property type="entry name" value="Hemolysn_activator_HlyB_C"/>
</dbReference>
<proteinExistence type="inferred from homology"/>
<dbReference type="eggNOG" id="COG2831">
    <property type="taxonomic scope" value="Bacteria"/>
</dbReference>
<dbReference type="KEGG" id="mec:Q7C_1867"/>
<accession>I1YJB5</accession>
<keyword evidence="7" id="KW-0472">Membrane</keyword>
<keyword evidence="3" id="KW-0813">Transport</keyword>
<comment type="similarity">
    <text evidence="2">Belongs to the TPS (TC 1.B.20) family.</text>
</comment>
<dbReference type="PROSITE" id="PS51779">
    <property type="entry name" value="POTRA"/>
    <property type="match status" value="1"/>
</dbReference>
<dbReference type="GO" id="GO:0008320">
    <property type="term" value="F:protein transmembrane transporter activity"/>
    <property type="evidence" value="ECO:0007669"/>
    <property type="project" value="TreeGrafter"/>
</dbReference>
<feature type="signal peptide" evidence="9">
    <location>
        <begin position="1"/>
        <end position="22"/>
    </location>
</feature>
<evidence type="ECO:0000256" key="8">
    <source>
        <dbReference type="ARBA" id="ARBA00023237"/>
    </source>
</evidence>
<gene>
    <name evidence="11" type="ordered locus">Q7C_1867</name>
</gene>
<dbReference type="GO" id="GO:0009279">
    <property type="term" value="C:cell outer membrane"/>
    <property type="evidence" value="ECO:0007669"/>
    <property type="project" value="UniProtKB-SubCell"/>
</dbReference>
<dbReference type="Pfam" id="PF03865">
    <property type="entry name" value="ShlB"/>
    <property type="match status" value="1"/>
</dbReference>
<keyword evidence="4" id="KW-1134">Transmembrane beta strand</keyword>
<dbReference type="PANTHER" id="PTHR34597">
    <property type="entry name" value="SLR1661 PROTEIN"/>
    <property type="match status" value="1"/>
</dbReference>
<name>I1YJB5_METFJ</name>
<evidence type="ECO:0000256" key="2">
    <source>
        <dbReference type="ARBA" id="ARBA00009055"/>
    </source>
</evidence>
<dbReference type="PANTHER" id="PTHR34597:SF1">
    <property type="entry name" value="HEME_HEMOPEXIN TRANSPORTER PROTEIN HUXB"/>
    <property type="match status" value="1"/>
</dbReference>
<dbReference type="Gene3D" id="3.10.20.310">
    <property type="entry name" value="membrane protein fhac"/>
    <property type="match status" value="1"/>
</dbReference>
<evidence type="ECO:0000313" key="11">
    <source>
        <dbReference type="EMBL" id="AFJ03008.1"/>
    </source>
</evidence>